<keyword evidence="3" id="KW-0378">Hydrolase</keyword>
<gene>
    <name evidence="3" type="primary">spoT_1</name>
    <name evidence="3" type="ORF">NCTC12123_04508</name>
</gene>
<accession>A0A376FI13</accession>
<feature type="region of interest" description="Disordered" evidence="1">
    <location>
        <begin position="196"/>
        <end position="235"/>
    </location>
</feature>
<dbReference type="PANTHER" id="PTHR21262:SF36">
    <property type="entry name" value="BIFUNCTIONAL (P)PPGPP SYNTHASE_HYDROLASE SPOT"/>
    <property type="match status" value="1"/>
</dbReference>
<keyword evidence="3" id="KW-0418">Kinase</keyword>
<keyword evidence="3" id="KW-0808">Transferase</keyword>
<evidence type="ECO:0000259" key="2">
    <source>
        <dbReference type="Pfam" id="PF19296"/>
    </source>
</evidence>
<dbReference type="GO" id="GO:0005886">
    <property type="term" value="C:plasma membrane"/>
    <property type="evidence" value="ECO:0007669"/>
    <property type="project" value="TreeGrafter"/>
</dbReference>
<evidence type="ECO:0000313" key="3">
    <source>
        <dbReference type="EMBL" id="STD24605.1"/>
    </source>
</evidence>
<dbReference type="EC" id="2.7.6.5" evidence="3"/>
<dbReference type="GO" id="GO:0042594">
    <property type="term" value="P:response to starvation"/>
    <property type="evidence" value="ECO:0007669"/>
    <property type="project" value="TreeGrafter"/>
</dbReference>
<dbReference type="GO" id="GO:0008893">
    <property type="term" value="F:guanosine-3',5'-bis(diphosphate) 3'-diphosphatase activity"/>
    <property type="evidence" value="ECO:0007669"/>
    <property type="project" value="TreeGrafter"/>
</dbReference>
<dbReference type="PANTHER" id="PTHR21262">
    <property type="entry name" value="GUANOSINE-3',5'-BIS DIPHOSPHATE 3'-PYROPHOSPHOHYDROLASE"/>
    <property type="match status" value="1"/>
</dbReference>
<dbReference type="EMBL" id="UFYI01000007">
    <property type="protein sequence ID" value="STD24605.1"/>
    <property type="molecule type" value="Genomic_DNA"/>
</dbReference>
<dbReference type="GO" id="GO:0015969">
    <property type="term" value="P:guanosine tetraphosphate metabolic process"/>
    <property type="evidence" value="ECO:0007669"/>
    <property type="project" value="TreeGrafter"/>
</dbReference>
<dbReference type="GO" id="GO:0016301">
    <property type="term" value="F:kinase activity"/>
    <property type="evidence" value="ECO:0007669"/>
    <property type="project" value="UniProtKB-KW"/>
</dbReference>
<organism evidence="3 4">
    <name type="scientific">Enterobacter asburiae</name>
    <dbReference type="NCBI Taxonomy" id="61645"/>
    <lineage>
        <taxon>Bacteria</taxon>
        <taxon>Pseudomonadati</taxon>
        <taxon>Pseudomonadota</taxon>
        <taxon>Gammaproteobacteria</taxon>
        <taxon>Enterobacterales</taxon>
        <taxon>Enterobacteriaceae</taxon>
        <taxon>Enterobacter</taxon>
        <taxon>Enterobacter cloacae complex</taxon>
    </lineage>
</organism>
<dbReference type="GO" id="GO:0008728">
    <property type="term" value="F:GTP diphosphokinase activity"/>
    <property type="evidence" value="ECO:0007669"/>
    <property type="project" value="UniProtKB-EC"/>
</dbReference>
<dbReference type="AlphaFoldDB" id="A0A376FI13"/>
<evidence type="ECO:0000256" key="1">
    <source>
        <dbReference type="SAM" id="MobiDB-lite"/>
    </source>
</evidence>
<sequence length="235" mass="26020">MSSKARAKIRQLLKNLKRDDSVSLGRRLLNHALGGSRKLAEIPQENVQRELERMKLASLDDLLAEIGLGNAMSVVVAKNLQQGDTTAVPATTQSHGHLPIKGADGVLITFAKCCRPIPGDPIIAHVSPGKGLVIHHESCRNIRGYQKEAEKFMAVEWDKETAQEFITEIKVDMFNHQGALANLTAAINTASSNIQSLNTEEKRRPRVQRLYSSDRPRPRASGEYYAQDPRHAGRD</sequence>
<proteinExistence type="predicted"/>
<reference evidence="3 4" key="1">
    <citation type="submission" date="2018-06" db="EMBL/GenBank/DDBJ databases">
        <authorList>
            <consortium name="Pathogen Informatics"/>
            <person name="Doyle S."/>
        </authorList>
    </citation>
    <scope>NUCLEOTIDE SEQUENCE [LARGE SCALE GENOMIC DNA]</scope>
    <source>
        <strain evidence="3 4">NCTC12123</strain>
    </source>
</reference>
<dbReference type="Proteomes" id="UP000255163">
    <property type="component" value="Unassembled WGS sequence"/>
</dbReference>
<name>A0A376FI13_ENTAS</name>
<dbReference type="InterPro" id="IPR045600">
    <property type="entry name" value="RelA/SpoT_AH_RIS"/>
</dbReference>
<feature type="domain" description="RelA/SpoT AH and RIS" evidence="2">
    <location>
        <begin position="3"/>
        <end position="81"/>
    </location>
</feature>
<dbReference type="Pfam" id="PF19296">
    <property type="entry name" value="RelA_AH_RIS"/>
    <property type="match status" value="1"/>
</dbReference>
<protein>
    <submittedName>
        <fullName evidence="3">GTP pyrophosphokinase, (P)ppGpp synthetase II / Guanosine-3',5'-bis(Diphosphate) 3'-pyrophosphohydrolase</fullName>
        <ecNumber evidence="3">2.7.6.5</ecNumber>
    </submittedName>
</protein>
<evidence type="ECO:0000313" key="4">
    <source>
        <dbReference type="Proteomes" id="UP000255163"/>
    </source>
</evidence>